<name>A0ABR2JXD2_9EUKA</name>
<evidence type="ECO:0000313" key="12">
    <source>
        <dbReference type="Proteomes" id="UP001470230"/>
    </source>
</evidence>
<dbReference type="EMBL" id="JAPFFF010000009">
    <property type="protein sequence ID" value="KAK8882902.1"/>
    <property type="molecule type" value="Genomic_DNA"/>
</dbReference>
<evidence type="ECO:0000256" key="6">
    <source>
        <dbReference type="ARBA" id="ARBA00023136"/>
    </source>
</evidence>
<dbReference type="InterPro" id="IPR005185">
    <property type="entry name" value="YccF"/>
</dbReference>
<feature type="compositionally biased region" description="Polar residues" evidence="7">
    <location>
        <begin position="18"/>
        <end position="28"/>
    </location>
</feature>
<evidence type="ECO:0000256" key="5">
    <source>
        <dbReference type="ARBA" id="ARBA00023065"/>
    </source>
</evidence>
<feature type="compositionally biased region" description="Polar residues" evidence="7">
    <location>
        <begin position="46"/>
        <end position="55"/>
    </location>
</feature>
<sequence length="648" mass="72714">MKDNTLVDQSLLKEEHIQNPNSNPPSEIQGQVLLYEPLSSEPLLGTESSSSNKSTNQKDSKDVPHPFLFRPFSRPLPFIDSVQGHGDKISYITFPNILYTILIGWWLSLFVCITGLLCLITIFPYLQGIRLFRLAKFIFYPFGYYAYLDKGKSGNPNIIGRILFYIFASVLIVIPFFCGMLVAWELIFYIPMAKFIAKLIPVIFVNIHRLHINKLINDNPEVGHLPVALTYKSGVFIYFKYNIFSFEVIYLNLYPFIILSLYYGFFGSIDPVSGTLISIVGTIPCMYVIGVCTEIVSSRCGLVLGSLINAGFTGLVELILFYFSIRKELGEVVRAAVTGAFLMNLLVIPGLSMLAAGIKWKEIKLNRKVQSVSGTFLFLAIVAVFFPAIFYGIYGRSRVYCTECYGLEGQFYLPSNQYANCTHCSIKSLSNLDDDNIYINMARPLMYTVSCVMPIVYAVGLFFSMKTHKYIYDEFEAEQAGEEGENGGASLKTWVCIVILLVSCVLFSFISEILTDFMPEALGKMGLTERFVGLVFYTLVPAVAEFMNAIRFALEGNMGLSLEIGNQGAMVVSLIQMPALVLMSVLIGSKDSKGSFTLMFEMIDVFAVIISVLLRNSMLMENSINYFTGFAFLVVFLLIAIVYYFDPY</sequence>
<evidence type="ECO:0000313" key="11">
    <source>
        <dbReference type="EMBL" id="KAK8882902.1"/>
    </source>
</evidence>
<feature type="transmembrane region" description="Helical" evidence="8">
    <location>
        <begin position="626"/>
        <end position="645"/>
    </location>
</feature>
<protein>
    <recommendedName>
        <fullName evidence="13">Sodium/calcium exchanger protein</fullName>
    </recommendedName>
</protein>
<feature type="domain" description="Inner membrane component" evidence="10">
    <location>
        <begin position="96"/>
        <end position="143"/>
    </location>
</feature>
<evidence type="ECO:0000256" key="4">
    <source>
        <dbReference type="ARBA" id="ARBA00022989"/>
    </source>
</evidence>
<evidence type="ECO:0008006" key="13">
    <source>
        <dbReference type="Google" id="ProtNLM"/>
    </source>
</evidence>
<feature type="domain" description="Sodium/calcium exchanger membrane region" evidence="9">
    <location>
        <begin position="275"/>
        <end position="396"/>
    </location>
</feature>
<evidence type="ECO:0000256" key="8">
    <source>
        <dbReference type="SAM" id="Phobius"/>
    </source>
</evidence>
<reference evidence="11 12" key="1">
    <citation type="submission" date="2024-04" db="EMBL/GenBank/DDBJ databases">
        <title>Tritrichomonas musculus Genome.</title>
        <authorList>
            <person name="Alves-Ferreira E."/>
            <person name="Grigg M."/>
            <person name="Lorenzi H."/>
            <person name="Galac M."/>
        </authorList>
    </citation>
    <scope>NUCLEOTIDE SEQUENCE [LARGE SCALE GENOMIC DNA]</scope>
    <source>
        <strain evidence="11 12">EAF2021</strain>
    </source>
</reference>
<gene>
    <name evidence="11" type="ORF">M9Y10_045547</name>
</gene>
<evidence type="ECO:0000259" key="10">
    <source>
        <dbReference type="Pfam" id="PF03733"/>
    </source>
</evidence>
<dbReference type="Proteomes" id="UP001470230">
    <property type="component" value="Unassembled WGS sequence"/>
</dbReference>
<evidence type="ECO:0000256" key="3">
    <source>
        <dbReference type="ARBA" id="ARBA00022692"/>
    </source>
</evidence>
<feature type="transmembrane region" description="Helical" evidence="8">
    <location>
        <begin position="534"/>
        <end position="554"/>
    </location>
</feature>
<dbReference type="Gene3D" id="1.20.1420.30">
    <property type="entry name" value="NCX, central ion-binding region"/>
    <property type="match status" value="1"/>
</dbReference>
<feature type="transmembrane region" description="Helical" evidence="8">
    <location>
        <begin position="97"/>
        <end position="126"/>
    </location>
</feature>
<comment type="caution">
    <text evidence="11">The sequence shown here is derived from an EMBL/GenBank/DDBJ whole genome shotgun (WGS) entry which is preliminary data.</text>
</comment>
<feature type="region of interest" description="Disordered" evidence="7">
    <location>
        <begin position="1"/>
        <end position="28"/>
    </location>
</feature>
<evidence type="ECO:0000256" key="7">
    <source>
        <dbReference type="SAM" id="MobiDB-lite"/>
    </source>
</evidence>
<feature type="transmembrane region" description="Helical" evidence="8">
    <location>
        <begin position="162"/>
        <end position="182"/>
    </location>
</feature>
<dbReference type="PANTHER" id="PTHR31503">
    <property type="entry name" value="VACUOLAR CALCIUM ION TRANSPORTER"/>
    <property type="match status" value="1"/>
</dbReference>
<keyword evidence="12" id="KW-1185">Reference proteome</keyword>
<organism evidence="11 12">
    <name type="scientific">Tritrichomonas musculus</name>
    <dbReference type="NCBI Taxonomy" id="1915356"/>
    <lineage>
        <taxon>Eukaryota</taxon>
        <taxon>Metamonada</taxon>
        <taxon>Parabasalia</taxon>
        <taxon>Tritrichomonadida</taxon>
        <taxon>Tritrichomonadidae</taxon>
        <taxon>Tritrichomonas</taxon>
    </lineage>
</organism>
<keyword evidence="5" id="KW-0406">Ion transport</keyword>
<dbReference type="PANTHER" id="PTHR31503:SF10">
    <property type="entry name" value="VNX1 PROTEIN"/>
    <property type="match status" value="1"/>
</dbReference>
<feature type="transmembrane region" description="Helical" evidence="8">
    <location>
        <begin position="445"/>
        <end position="463"/>
    </location>
</feature>
<feature type="transmembrane region" description="Helical" evidence="8">
    <location>
        <begin position="188"/>
        <end position="207"/>
    </location>
</feature>
<evidence type="ECO:0000259" key="9">
    <source>
        <dbReference type="Pfam" id="PF01699"/>
    </source>
</evidence>
<feature type="transmembrane region" description="Helical" evidence="8">
    <location>
        <begin position="594"/>
        <end position="614"/>
    </location>
</feature>
<comment type="subcellular location">
    <subcellularLocation>
        <location evidence="1">Endomembrane system</location>
        <topology evidence="1">Multi-pass membrane protein</topology>
    </subcellularLocation>
</comment>
<dbReference type="Pfam" id="PF01699">
    <property type="entry name" value="Na_Ca_ex"/>
    <property type="match status" value="2"/>
</dbReference>
<proteinExistence type="predicted"/>
<keyword evidence="6 8" id="KW-0472">Membrane</keyword>
<keyword evidence="4 8" id="KW-1133">Transmembrane helix</keyword>
<dbReference type="InterPro" id="IPR004713">
    <property type="entry name" value="CaH_exchang"/>
</dbReference>
<feature type="transmembrane region" description="Helical" evidence="8">
    <location>
        <begin position="376"/>
        <end position="394"/>
    </location>
</feature>
<evidence type="ECO:0000256" key="2">
    <source>
        <dbReference type="ARBA" id="ARBA00022448"/>
    </source>
</evidence>
<feature type="transmembrane region" description="Helical" evidence="8">
    <location>
        <begin position="272"/>
        <end position="290"/>
    </location>
</feature>
<feature type="transmembrane region" description="Helical" evidence="8">
    <location>
        <begin position="302"/>
        <end position="323"/>
    </location>
</feature>
<dbReference type="Pfam" id="PF03733">
    <property type="entry name" value="YccF"/>
    <property type="match status" value="1"/>
</dbReference>
<accession>A0ABR2JXD2</accession>
<evidence type="ECO:0000256" key="1">
    <source>
        <dbReference type="ARBA" id="ARBA00004127"/>
    </source>
</evidence>
<feature type="transmembrane region" description="Helical" evidence="8">
    <location>
        <begin position="566"/>
        <end position="588"/>
    </location>
</feature>
<dbReference type="InterPro" id="IPR044880">
    <property type="entry name" value="NCX_ion-bd_dom_sf"/>
</dbReference>
<dbReference type="InterPro" id="IPR004837">
    <property type="entry name" value="NaCa_Exmemb"/>
</dbReference>
<keyword evidence="3 8" id="KW-0812">Transmembrane</keyword>
<feature type="region of interest" description="Disordered" evidence="7">
    <location>
        <begin position="42"/>
        <end position="64"/>
    </location>
</feature>
<feature type="transmembrane region" description="Helical" evidence="8">
    <location>
        <begin position="494"/>
        <end position="514"/>
    </location>
</feature>
<feature type="domain" description="Sodium/calcium exchanger membrane region" evidence="9">
    <location>
        <begin position="497"/>
        <end position="642"/>
    </location>
</feature>
<keyword evidence="2" id="KW-0813">Transport</keyword>
<feature type="transmembrane region" description="Helical" evidence="8">
    <location>
        <begin position="335"/>
        <end position="356"/>
    </location>
</feature>
<feature type="transmembrane region" description="Helical" evidence="8">
    <location>
        <begin position="248"/>
        <end position="266"/>
    </location>
</feature>
<feature type="compositionally biased region" description="Basic and acidic residues" evidence="7">
    <location>
        <begin position="1"/>
        <end position="17"/>
    </location>
</feature>